<name>A0A8S9JR39_BRACR</name>
<protein>
    <submittedName>
        <fullName evidence="2">Uncharacterized protein</fullName>
    </submittedName>
</protein>
<evidence type="ECO:0000256" key="1">
    <source>
        <dbReference type="SAM" id="MobiDB-lite"/>
    </source>
</evidence>
<dbReference type="PANTHER" id="PTHR23336:SF50">
    <property type="entry name" value="PROTEIN MICRORCHIDIA 1-RELATED"/>
    <property type="match status" value="1"/>
</dbReference>
<dbReference type="AlphaFoldDB" id="A0A8S9JR39"/>
<dbReference type="InterPro" id="IPR045261">
    <property type="entry name" value="MORC_ATPase"/>
</dbReference>
<sequence>MAKRKVADVVLLSDSDDEDNGGGGGGGAFRKRSAFRRRSASLMENRQVPSTIADTTVTRRETLECRSFWKAGDNFVIPKAVTPTAPGMLEHARVHPKFLHSNATSHKWAFGAIAELLDNAVDEFEQKTLLV</sequence>
<gene>
    <name evidence="2" type="ORF">F2Q70_00033857</name>
</gene>
<proteinExistence type="predicted"/>
<dbReference type="GO" id="GO:0016887">
    <property type="term" value="F:ATP hydrolysis activity"/>
    <property type="evidence" value="ECO:0007669"/>
    <property type="project" value="InterPro"/>
</dbReference>
<dbReference type="EMBL" id="QGKY02000246">
    <property type="protein sequence ID" value="KAF2584219.1"/>
    <property type="molecule type" value="Genomic_DNA"/>
</dbReference>
<evidence type="ECO:0000313" key="2">
    <source>
        <dbReference type="EMBL" id="KAF2584219.1"/>
    </source>
</evidence>
<comment type="caution">
    <text evidence="2">The sequence shown here is derived from an EMBL/GenBank/DDBJ whole genome shotgun (WGS) entry which is preliminary data.</text>
</comment>
<organism evidence="2">
    <name type="scientific">Brassica cretica</name>
    <name type="common">Mustard</name>
    <dbReference type="NCBI Taxonomy" id="69181"/>
    <lineage>
        <taxon>Eukaryota</taxon>
        <taxon>Viridiplantae</taxon>
        <taxon>Streptophyta</taxon>
        <taxon>Embryophyta</taxon>
        <taxon>Tracheophyta</taxon>
        <taxon>Spermatophyta</taxon>
        <taxon>Magnoliopsida</taxon>
        <taxon>eudicotyledons</taxon>
        <taxon>Gunneridae</taxon>
        <taxon>Pentapetalae</taxon>
        <taxon>rosids</taxon>
        <taxon>malvids</taxon>
        <taxon>Brassicales</taxon>
        <taxon>Brassicaceae</taxon>
        <taxon>Brassiceae</taxon>
        <taxon>Brassica</taxon>
    </lineage>
</organism>
<dbReference type="GO" id="GO:0005634">
    <property type="term" value="C:nucleus"/>
    <property type="evidence" value="ECO:0007669"/>
    <property type="project" value="TreeGrafter"/>
</dbReference>
<dbReference type="PANTHER" id="PTHR23336">
    <property type="entry name" value="ZINC FINGER CW-TYPE COILED-COIL DOMAIN PROTEIN 3"/>
    <property type="match status" value="1"/>
</dbReference>
<reference evidence="2" key="1">
    <citation type="submission" date="2019-12" db="EMBL/GenBank/DDBJ databases">
        <title>Genome sequencing and annotation of Brassica cretica.</title>
        <authorList>
            <person name="Studholme D.J."/>
            <person name="Sarris P.F."/>
        </authorList>
    </citation>
    <scope>NUCLEOTIDE SEQUENCE</scope>
    <source>
        <strain evidence="2">PFS-102/07</strain>
        <tissue evidence="2">Leaf</tissue>
    </source>
</reference>
<feature type="region of interest" description="Disordered" evidence="1">
    <location>
        <begin position="13"/>
        <end position="32"/>
    </location>
</feature>
<accession>A0A8S9JR39</accession>